<protein>
    <submittedName>
        <fullName evidence="2">GNAT family N-acetyltransferase</fullName>
        <ecNumber evidence="2">2.3.-.-</ecNumber>
    </submittedName>
</protein>
<dbReference type="Gene3D" id="3.40.630.30">
    <property type="match status" value="1"/>
</dbReference>
<feature type="domain" description="N-acetyltransferase" evidence="1">
    <location>
        <begin position="1"/>
        <end position="164"/>
    </location>
</feature>
<dbReference type="PROSITE" id="PS51186">
    <property type="entry name" value="GNAT"/>
    <property type="match status" value="1"/>
</dbReference>
<dbReference type="EMBL" id="JBHTAJ010000113">
    <property type="protein sequence ID" value="MFC7184677.1"/>
    <property type="molecule type" value="Genomic_DNA"/>
</dbReference>
<dbReference type="Pfam" id="PF00583">
    <property type="entry name" value="Acetyltransf_1"/>
    <property type="match status" value="1"/>
</dbReference>
<dbReference type="InterPro" id="IPR000182">
    <property type="entry name" value="GNAT_dom"/>
</dbReference>
<evidence type="ECO:0000259" key="1">
    <source>
        <dbReference type="PROSITE" id="PS51186"/>
    </source>
</evidence>
<sequence length="296" mass="31457">MIIRQVQDTAADAEAVHEVSRAAFRALATSVGEPLHPPPPPGGGPHAVARLARTRHLARTDPEGCWLAEDGGRVVGAALSMRREGVWILALFAVEPGLQGRGVGRLLLERAAAHGRGCLRGMLCASPSPAAARRYRQAGFTLHPTMRLTGRVDRAGLLDPGDIPVHPGGAAQFHLLDSVDRRLRGAAHGPDHAFLLAHCDELLIVDSLAGSGYCYRTGGEVKLLAATSKRIAARLLREALARVPDGEEALVEFLTAEQEWAVDVGLEVGLALGTRGYLAVRGMRPPAPYVPHPGFL</sequence>
<dbReference type="InterPro" id="IPR016181">
    <property type="entry name" value="Acyl_CoA_acyltransferase"/>
</dbReference>
<dbReference type="Proteomes" id="UP001596435">
    <property type="component" value="Unassembled WGS sequence"/>
</dbReference>
<dbReference type="RefSeq" id="WP_380232871.1">
    <property type="nucleotide sequence ID" value="NZ_JBHSVH010000002.1"/>
</dbReference>
<comment type="caution">
    <text evidence="2">The sequence shown here is derived from an EMBL/GenBank/DDBJ whole genome shotgun (WGS) entry which is preliminary data.</text>
</comment>
<proteinExistence type="predicted"/>
<keyword evidence="2" id="KW-0012">Acyltransferase</keyword>
<evidence type="ECO:0000313" key="3">
    <source>
        <dbReference type="Proteomes" id="UP001596435"/>
    </source>
</evidence>
<keyword evidence="2" id="KW-0808">Transferase</keyword>
<keyword evidence="3" id="KW-1185">Reference proteome</keyword>
<gene>
    <name evidence="2" type="ORF">ACFQMG_34515</name>
</gene>
<name>A0ABW2G8E6_9ACTN</name>
<dbReference type="EC" id="2.3.-.-" evidence="2"/>
<dbReference type="SUPFAM" id="SSF55729">
    <property type="entry name" value="Acyl-CoA N-acyltransferases (Nat)"/>
    <property type="match status" value="1"/>
</dbReference>
<accession>A0ABW2G8E6</accession>
<dbReference type="GO" id="GO:0016746">
    <property type="term" value="F:acyltransferase activity"/>
    <property type="evidence" value="ECO:0007669"/>
    <property type="project" value="UniProtKB-KW"/>
</dbReference>
<organism evidence="2 3">
    <name type="scientific">Kitasatospora paranensis</name>
    <dbReference type="NCBI Taxonomy" id="258053"/>
    <lineage>
        <taxon>Bacteria</taxon>
        <taxon>Bacillati</taxon>
        <taxon>Actinomycetota</taxon>
        <taxon>Actinomycetes</taxon>
        <taxon>Kitasatosporales</taxon>
        <taxon>Streptomycetaceae</taxon>
        <taxon>Kitasatospora</taxon>
    </lineage>
</organism>
<reference evidence="3" key="1">
    <citation type="journal article" date="2019" name="Int. J. Syst. Evol. Microbiol.">
        <title>The Global Catalogue of Microorganisms (GCM) 10K type strain sequencing project: providing services to taxonomists for standard genome sequencing and annotation.</title>
        <authorList>
            <consortium name="The Broad Institute Genomics Platform"/>
            <consortium name="The Broad Institute Genome Sequencing Center for Infectious Disease"/>
            <person name="Wu L."/>
            <person name="Ma J."/>
        </authorList>
    </citation>
    <scope>NUCLEOTIDE SEQUENCE [LARGE SCALE GENOMIC DNA]</scope>
    <source>
        <strain evidence="3">CGMCC 1.12859</strain>
    </source>
</reference>
<dbReference type="CDD" id="cd04301">
    <property type="entry name" value="NAT_SF"/>
    <property type="match status" value="1"/>
</dbReference>
<evidence type="ECO:0000313" key="2">
    <source>
        <dbReference type="EMBL" id="MFC7184677.1"/>
    </source>
</evidence>